<dbReference type="EMBL" id="JAUCBP010000007">
    <property type="protein sequence ID" value="MDM7861031.1"/>
    <property type="molecule type" value="Genomic_DNA"/>
</dbReference>
<dbReference type="SUPFAM" id="SSF51735">
    <property type="entry name" value="NAD(P)-binding Rossmann-fold domains"/>
    <property type="match status" value="1"/>
</dbReference>
<dbReference type="SUPFAM" id="SSF52283">
    <property type="entry name" value="Formate/glycerate dehydrogenase catalytic domain-like"/>
    <property type="match status" value="1"/>
</dbReference>
<sequence length="335" mass="36813">MRSADASRIAFFSSKRYDQEMFEPLAQASKLHIDFKEPRLDQTTAPLAAGAKHVCVFVNDEVNTSVVEQLASLGVEHIALRCAGYNNVDIESCRAAGIRVSHVPTYSPEAVAEHAMALILTLNRKMHKAYNRVKEGNFALQGLLGFTMHGKTIGIIGTGNIGKAFVRIALGFGCKVLCFDPYPDPSIISPNCQYVELSELFAKSDIISLHCPLMPQTQHIINTDSIAQMKPGVMVINTSRGGLIDTAALIKGLKSKHIGFVGLDVYEMESELFFRDRSCEVIQDDLFQRLSTFHNVLITGHQGFFTIEAVTEIANTTLANILNLNQGQPVAARFL</sequence>
<dbReference type="PANTHER" id="PTHR43026:SF1">
    <property type="entry name" value="2-HYDROXYACID DEHYDROGENASE HOMOLOG 1-RELATED"/>
    <property type="match status" value="1"/>
</dbReference>
<keyword evidence="2 4" id="KW-0560">Oxidoreductase</keyword>
<dbReference type="InterPro" id="IPR006140">
    <property type="entry name" value="D-isomer_DH_NAD-bd"/>
</dbReference>
<proteinExistence type="inferred from homology"/>
<gene>
    <name evidence="7" type="ORF">QTP81_10515</name>
</gene>
<dbReference type="Pfam" id="PF02826">
    <property type="entry name" value="2-Hacid_dh_C"/>
    <property type="match status" value="1"/>
</dbReference>
<keyword evidence="3" id="KW-0520">NAD</keyword>
<evidence type="ECO:0000256" key="1">
    <source>
        <dbReference type="ARBA" id="ARBA00005854"/>
    </source>
</evidence>
<evidence type="ECO:0000256" key="4">
    <source>
        <dbReference type="RuleBase" id="RU003719"/>
    </source>
</evidence>
<feature type="domain" description="D-isomer specific 2-hydroxyacid dehydrogenase catalytic" evidence="5">
    <location>
        <begin position="17"/>
        <end position="331"/>
    </location>
</feature>
<dbReference type="RefSeq" id="WP_289365343.1">
    <property type="nucleotide sequence ID" value="NZ_JAUCBP010000007.1"/>
</dbReference>
<dbReference type="GO" id="GO:0008720">
    <property type="term" value="F:D-lactate dehydrogenase (NAD+) activity"/>
    <property type="evidence" value="ECO:0007669"/>
    <property type="project" value="UniProtKB-EC"/>
</dbReference>
<evidence type="ECO:0000256" key="3">
    <source>
        <dbReference type="ARBA" id="ARBA00023027"/>
    </source>
</evidence>
<dbReference type="EC" id="1.1.1.28" evidence="7"/>
<dbReference type="Pfam" id="PF00389">
    <property type="entry name" value="2-Hacid_dh"/>
    <property type="match status" value="1"/>
</dbReference>
<keyword evidence="8" id="KW-1185">Reference proteome</keyword>
<dbReference type="InterPro" id="IPR029753">
    <property type="entry name" value="D-isomer_DH_CS"/>
</dbReference>
<organism evidence="7 8">
    <name type="scientific">Alteromonas arenosi</name>
    <dbReference type="NCBI Taxonomy" id="3055817"/>
    <lineage>
        <taxon>Bacteria</taxon>
        <taxon>Pseudomonadati</taxon>
        <taxon>Pseudomonadota</taxon>
        <taxon>Gammaproteobacteria</taxon>
        <taxon>Alteromonadales</taxon>
        <taxon>Alteromonadaceae</taxon>
        <taxon>Alteromonas/Salinimonas group</taxon>
        <taxon>Alteromonas</taxon>
    </lineage>
</organism>
<feature type="domain" description="D-isomer specific 2-hydroxyacid dehydrogenase NAD-binding" evidence="6">
    <location>
        <begin position="116"/>
        <end position="303"/>
    </location>
</feature>
<comment type="similarity">
    <text evidence="1 4">Belongs to the D-isomer specific 2-hydroxyacid dehydrogenase family.</text>
</comment>
<dbReference type="PROSITE" id="PS00065">
    <property type="entry name" value="D_2_HYDROXYACID_DH_1"/>
    <property type="match status" value="1"/>
</dbReference>
<protein>
    <submittedName>
        <fullName evidence="7">2-hydroxyacid dehydrogenase</fullName>
        <ecNumber evidence="7">1.1.1.28</ecNumber>
    </submittedName>
</protein>
<accession>A0ABT7SXY2</accession>
<dbReference type="CDD" id="cd12183">
    <property type="entry name" value="LDH_like_2"/>
    <property type="match status" value="1"/>
</dbReference>
<evidence type="ECO:0000259" key="6">
    <source>
        <dbReference type="Pfam" id="PF02826"/>
    </source>
</evidence>
<dbReference type="PANTHER" id="PTHR43026">
    <property type="entry name" value="2-HYDROXYACID DEHYDROGENASE HOMOLOG 1-RELATED"/>
    <property type="match status" value="1"/>
</dbReference>
<dbReference type="InterPro" id="IPR058205">
    <property type="entry name" value="D-LDH-like"/>
</dbReference>
<comment type="caution">
    <text evidence="7">The sequence shown here is derived from an EMBL/GenBank/DDBJ whole genome shotgun (WGS) entry which is preliminary data.</text>
</comment>
<dbReference type="Proteomes" id="UP001234343">
    <property type="component" value="Unassembled WGS sequence"/>
</dbReference>
<evidence type="ECO:0000256" key="2">
    <source>
        <dbReference type="ARBA" id="ARBA00023002"/>
    </source>
</evidence>
<dbReference type="Gene3D" id="3.40.50.720">
    <property type="entry name" value="NAD(P)-binding Rossmann-like Domain"/>
    <property type="match status" value="2"/>
</dbReference>
<evidence type="ECO:0000313" key="7">
    <source>
        <dbReference type="EMBL" id="MDM7861031.1"/>
    </source>
</evidence>
<dbReference type="InterPro" id="IPR036291">
    <property type="entry name" value="NAD(P)-bd_dom_sf"/>
</dbReference>
<evidence type="ECO:0000313" key="8">
    <source>
        <dbReference type="Proteomes" id="UP001234343"/>
    </source>
</evidence>
<name>A0ABT7SXY2_9ALTE</name>
<dbReference type="PROSITE" id="PS00670">
    <property type="entry name" value="D_2_HYDROXYACID_DH_2"/>
    <property type="match status" value="1"/>
</dbReference>
<dbReference type="InterPro" id="IPR006139">
    <property type="entry name" value="D-isomer_2_OHA_DH_cat_dom"/>
</dbReference>
<dbReference type="PROSITE" id="PS00671">
    <property type="entry name" value="D_2_HYDROXYACID_DH_3"/>
    <property type="match status" value="1"/>
</dbReference>
<dbReference type="InterPro" id="IPR029752">
    <property type="entry name" value="D-isomer_DH_CS1"/>
</dbReference>
<evidence type="ECO:0000259" key="5">
    <source>
        <dbReference type="Pfam" id="PF00389"/>
    </source>
</evidence>
<reference evidence="7 8" key="1">
    <citation type="submission" date="2023-06" db="EMBL/GenBank/DDBJ databases">
        <title>Alteromonas sp. ASW11-36 isolated from intertidal sand.</title>
        <authorList>
            <person name="Li Y."/>
        </authorList>
    </citation>
    <scope>NUCLEOTIDE SEQUENCE [LARGE SCALE GENOMIC DNA]</scope>
    <source>
        <strain evidence="7 8">ASW11-36</strain>
    </source>
</reference>